<feature type="compositionally biased region" description="Polar residues" evidence="1">
    <location>
        <begin position="73"/>
        <end position="92"/>
    </location>
</feature>
<evidence type="ECO:0000256" key="1">
    <source>
        <dbReference type="SAM" id="MobiDB-lite"/>
    </source>
</evidence>
<evidence type="ECO:0000313" key="2">
    <source>
        <dbReference type="EMBL" id="KAJ3047241.1"/>
    </source>
</evidence>
<protein>
    <submittedName>
        <fullName evidence="2">Uncharacterized protein</fullName>
    </submittedName>
</protein>
<gene>
    <name evidence="2" type="ORF">HK097_000105</name>
</gene>
<keyword evidence="3" id="KW-1185">Reference proteome</keyword>
<name>A0AAD5X1P6_9FUNG</name>
<dbReference type="AlphaFoldDB" id="A0AAD5X1P6"/>
<evidence type="ECO:0000313" key="3">
    <source>
        <dbReference type="Proteomes" id="UP001212841"/>
    </source>
</evidence>
<accession>A0AAD5X1P6</accession>
<dbReference type="Proteomes" id="UP001212841">
    <property type="component" value="Unassembled WGS sequence"/>
</dbReference>
<organism evidence="2 3">
    <name type="scientific">Rhizophlyctis rosea</name>
    <dbReference type="NCBI Taxonomy" id="64517"/>
    <lineage>
        <taxon>Eukaryota</taxon>
        <taxon>Fungi</taxon>
        <taxon>Fungi incertae sedis</taxon>
        <taxon>Chytridiomycota</taxon>
        <taxon>Chytridiomycota incertae sedis</taxon>
        <taxon>Chytridiomycetes</taxon>
        <taxon>Rhizophlyctidales</taxon>
        <taxon>Rhizophlyctidaceae</taxon>
        <taxon>Rhizophlyctis</taxon>
    </lineage>
</organism>
<feature type="region of interest" description="Disordered" evidence="1">
    <location>
        <begin position="53"/>
        <end position="93"/>
    </location>
</feature>
<reference evidence="2" key="1">
    <citation type="submission" date="2020-05" db="EMBL/GenBank/DDBJ databases">
        <title>Phylogenomic resolution of chytrid fungi.</title>
        <authorList>
            <person name="Stajich J.E."/>
            <person name="Amses K."/>
            <person name="Simmons R."/>
            <person name="Seto K."/>
            <person name="Myers J."/>
            <person name="Bonds A."/>
            <person name="Quandt C.A."/>
            <person name="Barry K."/>
            <person name="Liu P."/>
            <person name="Grigoriev I."/>
            <person name="Longcore J.E."/>
            <person name="James T.Y."/>
        </authorList>
    </citation>
    <scope>NUCLEOTIDE SEQUENCE</scope>
    <source>
        <strain evidence="2">JEL0318</strain>
    </source>
</reference>
<comment type="caution">
    <text evidence="2">The sequence shown here is derived from an EMBL/GenBank/DDBJ whole genome shotgun (WGS) entry which is preliminary data.</text>
</comment>
<dbReference type="EMBL" id="JADGJD010001001">
    <property type="protein sequence ID" value="KAJ3047241.1"/>
    <property type="molecule type" value="Genomic_DNA"/>
</dbReference>
<proteinExistence type="predicted"/>
<sequence>MSFNTAASIQTVFLIPTSDALDTSKPPPNVTDHLAPECPVDWRDIYPDWASLRTRGGSDTTSRPPTLRRKFTTRSNPDISRMNSSSNGSMKTPSWIESHYSKADVMSVVDVPAAGSKEGGAIRSEGTSSLLTDLRKSEEEDESAWADRVIESCWGKEVVDGIKGMRKGLDD</sequence>